<evidence type="ECO:0000256" key="6">
    <source>
        <dbReference type="ARBA" id="ARBA00022917"/>
    </source>
</evidence>
<proteinExistence type="inferred from homology"/>
<dbReference type="NCBIfam" id="TIGR00038">
    <property type="entry name" value="efp"/>
    <property type="match status" value="1"/>
</dbReference>
<name>A0A4V0YQX5_9BACT</name>
<dbReference type="Pfam" id="PF09285">
    <property type="entry name" value="Elong-fact-P_C"/>
    <property type="match status" value="1"/>
</dbReference>
<feature type="domain" description="Elongation factor P C-terminal" evidence="10">
    <location>
        <begin position="129"/>
        <end position="184"/>
    </location>
</feature>
<accession>A0A4V0YQX5</accession>
<dbReference type="FunFam" id="2.40.50.140:FF:000004">
    <property type="entry name" value="Elongation factor P"/>
    <property type="match status" value="1"/>
</dbReference>
<dbReference type="SMART" id="SM00841">
    <property type="entry name" value="Elong-fact-P_C"/>
    <property type="match status" value="1"/>
</dbReference>
<dbReference type="UniPathway" id="UPA00345"/>
<comment type="similarity">
    <text evidence="3 7 9">Belongs to the elongation factor P family.</text>
</comment>
<dbReference type="KEGG" id="dcb:C3Y92_11555"/>
<dbReference type="FunFam" id="2.40.50.140:FF:000009">
    <property type="entry name" value="Elongation factor P"/>
    <property type="match status" value="1"/>
</dbReference>
<dbReference type="Pfam" id="PF08207">
    <property type="entry name" value="EFP_N"/>
    <property type="match status" value="1"/>
</dbReference>
<dbReference type="RefSeq" id="WP_129352756.1">
    <property type="nucleotide sequence ID" value="NZ_CP026538.1"/>
</dbReference>
<dbReference type="SMART" id="SM01185">
    <property type="entry name" value="EFP"/>
    <property type="match status" value="1"/>
</dbReference>
<dbReference type="SUPFAM" id="SSF50104">
    <property type="entry name" value="Translation proteins SH3-like domain"/>
    <property type="match status" value="1"/>
</dbReference>
<dbReference type="SUPFAM" id="SSF50249">
    <property type="entry name" value="Nucleic acid-binding proteins"/>
    <property type="match status" value="2"/>
</dbReference>
<dbReference type="HAMAP" id="MF_00141">
    <property type="entry name" value="EF_P"/>
    <property type="match status" value="1"/>
</dbReference>
<evidence type="ECO:0000256" key="4">
    <source>
        <dbReference type="ARBA" id="ARBA00022490"/>
    </source>
</evidence>
<evidence type="ECO:0000256" key="3">
    <source>
        <dbReference type="ARBA" id="ARBA00009479"/>
    </source>
</evidence>
<dbReference type="InterPro" id="IPR015365">
    <property type="entry name" value="Elong-fact-P_C"/>
</dbReference>
<dbReference type="PROSITE" id="PS01275">
    <property type="entry name" value="EFP"/>
    <property type="match status" value="1"/>
</dbReference>
<dbReference type="NCBIfam" id="NF001810">
    <property type="entry name" value="PRK00529.1"/>
    <property type="match status" value="1"/>
</dbReference>
<dbReference type="PANTHER" id="PTHR30053">
    <property type="entry name" value="ELONGATION FACTOR P"/>
    <property type="match status" value="1"/>
</dbReference>
<dbReference type="InterPro" id="IPR001059">
    <property type="entry name" value="Transl_elong_P/YeiP_cen"/>
</dbReference>
<evidence type="ECO:0000256" key="5">
    <source>
        <dbReference type="ARBA" id="ARBA00022768"/>
    </source>
</evidence>
<dbReference type="GO" id="GO:0003746">
    <property type="term" value="F:translation elongation factor activity"/>
    <property type="evidence" value="ECO:0007669"/>
    <property type="project" value="UniProtKB-UniRule"/>
</dbReference>
<keyword evidence="4 7" id="KW-0963">Cytoplasm</keyword>
<dbReference type="OrthoDB" id="9801844at2"/>
<feature type="domain" description="Translation elongation factor P/YeiP central" evidence="11">
    <location>
        <begin position="67"/>
        <end position="121"/>
    </location>
</feature>
<dbReference type="CDD" id="cd04470">
    <property type="entry name" value="S1_EF-P_repeat_1"/>
    <property type="match status" value="1"/>
</dbReference>
<dbReference type="InterPro" id="IPR011768">
    <property type="entry name" value="Transl_elongation_fac_P"/>
</dbReference>
<evidence type="ECO:0000313" key="13">
    <source>
        <dbReference type="Proteomes" id="UP000293296"/>
    </source>
</evidence>
<dbReference type="PANTHER" id="PTHR30053:SF12">
    <property type="entry name" value="ELONGATION FACTOR P (EF-P) FAMILY PROTEIN"/>
    <property type="match status" value="1"/>
</dbReference>
<evidence type="ECO:0000256" key="2">
    <source>
        <dbReference type="ARBA" id="ARBA00004815"/>
    </source>
</evidence>
<dbReference type="Pfam" id="PF01132">
    <property type="entry name" value="EFP"/>
    <property type="match status" value="1"/>
</dbReference>
<dbReference type="Proteomes" id="UP000293296">
    <property type="component" value="Chromosome"/>
</dbReference>
<dbReference type="PIRSF" id="PIRSF005901">
    <property type="entry name" value="EF-P"/>
    <property type="match status" value="1"/>
</dbReference>
<evidence type="ECO:0000313" key="12">
    <source>
        <dbReference type="EMBL" id="QAZ67822.1"/>
    </source>
</evidence>
<evidence type="ECO:0000256" key="7">
    <source>
        <dbReference type="HAMAP-Rule" id="MF_00141"/>
    </source>
</evidence>
<dbReference type="GO" id="GO:0043043">
    <property type="term" value="P:peptide biosynthetic process"/>
    <property type="evidence" value="ECO:0007669"/>
    <property type="project" value="InterPro"/>
</dbReference>
<dbReference type="Gene3D" id="2.30.30.30">
    <property type="match status" value="1"/>
</dbReference>
<dbReference type="InterPro" id="IPR014722">
    <property type="entry name" value="Rib_uL2_dom2"/>
</dbReference>
<dbReference type="InterPro" id="IPR020599">
    <property type="entry name" value="Transl_elong_fac_P/YeiP"/>
</dbReference>
<evidence type="ECO:0000259" key="10">
    <source>
        <dbReference type="SMART" id="SM00841"/>
    </source>
</evidence>
<dbReference type="InterPro" id="IPR013185">
    <property type="entry name" value="Transl_elong_KOW-like"/>
</dbReference>
<dbReference type="GO" id="GO:0005829">
    <property type="term" value="C:cytosol"/>
    <property type="evidence" value="ECO:0007669"/>
    <property type="project" value="UniProtKB-ARBA"/>
</dbReference>
<comment type="pathway">
    <text evidence="2 7">Protein biosynthesis; polypeptide chain elongation.</text>
</comment>
<dbReference type="AlphaFoldDB" id="A0A4V0YQX5"/>
<dbReference type="Gene3D" id="2.40.50.140">
    <property type="entry name" value="Nucleic acid-binding proteins"/>
    <property type="match status" value="2"/>
</dbReference>
<organism evidence="12 13">
    <name type="scientific">Solidesulfovibrio carbinolicus</name>
    <dbReference type="NCBI Taxonomy" id="296842"/>
    <lineage>
        <taxon>Bacteria</taxon>
        <taxon>Pseudomonadati</taxon>
        <taxon>Thermodesulfobacteriota</taxon>
        <taxon>Desulfovibrionia</taxon>
        <taxon>Desulfovibrionales</taxon>
        <taxon>Desulfovibrionaceae</taxon>
        <taxon>Solidesulfovibrio</taxon>
    </lineage>
</organism>
<evidence type="ECO:0000256" key="1">
    <source>
        <dbReference type="ARBA" id="ARBA00004496"/>
    </source>
</evidence>
<keyword evidence="6 7" id="KW-0648">Protein biosynthesis</keyword>
<dbReference type="FunFam" id="2.30.30.30:FF:000003">
    <property type="entry name" value="Elongation factor P"/>
    <property type="match status" value="1"/>
</dbReference>
<comment type="function">
    <text evidence="7">Involved in peptide bond synthesis. Stimulates efficient translation and peptide-bond synthesis on native or reconstituted 70S ribosomes in vitro. Probably functions indirectly by altering the affinity of the ribosome for aminoacyl-tRNA, thus increasing their reactivity as acceptors for peptidyl transferase.</text>
</comment>
<dbReference type="InterPro" id="IPR012340">
    <property type="entry name" value="NA-bd_OB-fold"/>
</dbReference>
<keyword evidence="5 7" id="KW-0251">Elongation factor</keyword>
<dbReference type="EMBL" id="CP026538">
    <property type="protein sequence ID" value="QAZ67822.1"/>
    <property type="molecule type" value="Genomic_DNA"/>
</dbReference>
<sequence>MLSTTDFRRGLKIEMDGVPYEIVDFLHVKPGKGGAFIRTKLKNMINGRVVENTFRSGEKMVKPDLESKDMQYLYREAEDFVFMDMESYEQMHAGAAQLGEKGGYLKDGMELKMLLYKGQPLDIDLPASVVLQVAETEPGVKGDTVSGATKPAQLETGITVNVPLFVNIGDKIKVDTRSGDYIGRE</sequence>
<evidence type="ECO:0000256" key="8">
    <source>
        <dbReference type="NCBIfam" id="TIGR00038"/>
    </source>
</evidence>
<dbReference type="InterPro" id="IPR013852">
    <property type="entry name" value="Transl_elong_P/YeiP_CS"/>
</dbReference>
<keyword evidence="13" id="KW-1185">Reference proteome</keyword>
<gene>
    <name evidence="7 12" type="primary">efp</name>
    <name evidence="12" type="ORF">C3Y92_11555</name>
</gene>
<evidence type="ECO:0000259" key="11">
    <source>
        <dbReference type="SMART" id="SM01185"/>
    </source>
</evidence>
<comment type="subcellular location">
    <subcellularLocation>
        <location evidence="1 7">Cytoplasm</location>
    </subcellularLocation>
</comment>
<dbReference type="CDD" id="cd05794">
    <property type="entry name" value="S1_EF-P_repeat_2"/>
    <property type="match status" value="1"/>
</dbReference>
<protein>
    <recommendedName>
        <fullName evidence="7 8">Elongation factor P</fullName>
        <shortName evidence="7">EF-P</shortName>
    </recommendedName>
</protein>
<reference evidence="12 13" key="1">
    <citation type="submission" date="2018-02" db="EMBL/GenBank/DDBJ databases">
        <title>Genome sequence of Desulfovibrio carbinolicus DSM 3852.</title>
        <authorList>
            <person name="Wilbanks E."/>
            <person name="Skennerton C.T."/>
            <person name="Orphan V.J."/>
        </authorList>
    </citation>
    <scope>NUCLEOTIDE SEQUENCE [LARGE SCALE GENOMIC DNA]</scope>
    <source>
        <strain evidence="12 13">DSM 3852</strain>
    </source>
</reference>
<evidence type="ECO:0000256" key="9">
    <source>
        <dbReference type="RuleBase" id="RU004389"/>
    </source>
</evidence>
<dbReference type="InterPro" id="IPR008991">
    <property type="entry name" value="Translation_prot_SH3-like_sf"/>
</dbReference>